<feature type="region of interest" description="Disordered" evidence="1">
    <location>
        <begin position="155"/>
        <end position="178"/>
    </location>
</feature>
<comment type="caution">
    <text evidence="2">The sequence shown here is derived from an EMBL/GenBank/DDBJ whole genome shotgun (WGS) entry which is preliminary data.</text>
</comment>
<name>A0AAD2D9X7_EUPCR</name>
<sequence length="271" mass="29129">MEFVAPTSNLLEITKPGELKNAVVTELKSRISYQSEKYDNLSLATPILKPVRSKIDIPSLEDFPAPAIPVDCSPLCKVGTENRVENFRLSPNVGCKLEKLQVSLTKKNISDKTSTTPNVAYAASPSSEAQSMSTLATTNAQKTENSEFTMAISEDGSESAQGYLDTSKAPKSKERKLSSKEGIILPPRAEADSILRPSSKNTILLSSKLSSDQQALKPTSILGFLQKSVSDLKQGNTKKKVEKVGLKSFEALSLTTSTGEVGSSIPNFTLG</sequence>
<keyword evidence="3" id="KW-1185">Reference proteome</keyword>
<protein>
    <submittedName>
        <fullName evidence="2">Uncharacterized protein</fullName>
    </submittedName>
</protein>
<evidence type="ECO:0000313" key="3">
    <source>
        <dbReference type="Proteomes" id="UP001295684"/>
    </source>
</evidence>
<dbReference type="Proteomes" id="UP001295684">
    <property type="component" value="Unassembled WGS sequence"/>
</dbReference>
<evidence type="ECO:0000256" key="1">
    <source>
        <dbReference type="SAM" id="MobiDB-lite"/>
    </source>
</evidence>
<dbReference type="AlphaFoldDB" id="A0AAD2D9X7"/>
<gene>
    <name evidence="2" type="ORF">ECRASSUSDP1_LOCUS28221</name>
</gene>
<organism evidence="2 3">
    <name type="scientific">Euplotes crassus</name>
    <dbReference type="NCBI Taxonomy" id="5936"/>
    <lineage>
        <taxon>Eukaryota</taxon>
        <taxon>Sar</taxon>
        <taxon>Alveolata</taxon>
        <taxon>Ciliophora</taxon>
        <taxon>Intramacronucleata</taxon>
        <taxon>Spirotrichea</taxon>
        <taxon>Hypotrichia</taxon>
        <taxon>Euplotida</taxon>
        <taxon>Euplotidae</taxon>
        <taxon>Moneuplotes</taxon>
    </lineage>
</organism>
<dbReference type="EMBL" id="CAMPGE010029120">
    <property type="protein sequence ID" value="CAI2386599.1"/>
    <property type="molecule type" value="Genomic_DNA"/>
</dbReference>
<evidence type="ECO:0000313" key="2">
    <source>
        <dbReference type="EMBL" id="CAI2386599.1"/>
    </source>
</evidence>
<feature type="region of interest" description="Disordered" evidence="1">
    <location>
        <begin position="111"/>
        <end position="137"/>
    </location>
</feature>
<proteinExistence type="predicted"/>
<reference evidence="2" key="1">
    <citation type="submission" date="2023-07" db="EMBL/GenBank/DDBJ databases">
        <authorList>
            <consortium name="AG Swart"/>
            <person name="Singh M."/>
            <person name="Singh A."/>
            <person name="Seah K."/>
            <person name="Emmerich C."/>
        </authorList>
    </citation>
    <scope>NUCLEOTIDE SEQUENCE</scope>
    <source>
        <strain evidence="2">DP1</strain>
    </source>
</reference>
<accession>A0AAD2D9X7</accession>